<evidence type="ECO:0000256" key="1">
    <source>
        <dbReference type="SAM" id="MobiDB-lite"/>
    </source>
</evidence>
<dbReference type="EMBL" id="GBRH01246907">
    <property type="protein sequence ID" value="JAD50988.1"/>
    <property type="molecule type" value="Transcribed_RNA"/>
</dbReference>
<reference evidence="2" key="1">
    <citation type="submission" date="2014-09" db="EMBL/GenBank/DDBJ databases">
        <authorList>
            <person name="Magalhaes I.L.F."/>
            <person name="Oliveira U."/>
            <person name="Santos F.R."/>
            <person name="Vidigal T.H.D.A."/>
            <person name="Brescovit A.D."/>
            <person name="Santos A.J."/>
        </authorList>
    </citation>
    <scope>NUCLEOTIDE SEQUENCE</scope>
    <source>
        <tissue evidence="2">Shoot tissue taken approximately 20 cm above the soil surface</tissue>
    </source>
</reference>
<feature type="region of interest" description="Disordered" evidence="1">
    <location>
        <begin position="1"/>
        <end position="32"/>
    </location>
</feature>
<organism evidence="2">
    <name type="scientific">Arundo donax</name>
    <name type="common">Giant reed</name>
    <name type="synonym">Donax arundinaceus</name>
    <dbReference type="NCBI Taxonomy" id="35708"/>
    <lineage>
        <taxon>Eukaryota</taxon>
        <taxon>Viridiplantae</taxon>
        <taxon>Streptophyta</taxon>
        <taxon>Embryophyta</taxon>
        <taxon>Tracheophyta</taxon>
        <taxon>Spermatophyta</taxon>
        <taxon>Magnoliopsida</taxon>
        <taxon>Liliopsida</taxon>
        <taxon>Poales</taxon>
        <taxon>Poaceae</taxon>
        <taxon>PACMAD clade</taxon>
        <taxon>Arundinoideae</taxon>
        <taxon>Arundineae</taxon>
        <taxon>Arundo</taxon>
    </lineage>
</organism>
<proteinExistence type="predicted"/>
<feature type="compositionally biased region" description="Pro residues" evidence="1">
    <location>
        <begin position="23"/>
        <end position="32"/>
    </location>
</feature>
<protein>
    <submittedName>
        <fullName evidence="2">Uncharacterized protein</fullName>
    </submittedName>
</protein>
<reference evidence="2" key="2">
    <citation type="journal article" date="2015" name="Data Brief">
        <title>Shoot transcriptome of the giant reed, Arundo donax.</title>
        <authorList>
            <person name="Barrero R.A."/>
            <person name="Guerrero F.D."/>
            <person name="Moolhuijzen P."/>
            <person name="Goolsby J.A."/>
            <person name="Tidwell J."/>
            <person name="Bellgard S.E."/>
            <person name="Bellgard M.I."/>
        </authorList>
    </citation>
    <scope>NUCLEOTIDE SEQUENCE</scope>
    <source>
        <tissue evidence="2">Shoot tissue taken approximately 20 cm above the soil surface</tissue>
    </source>
</reference>
<name>A0A0A9AM89_ARUDO</name>
<sequence>MPSCDPTPAPGDAGARPSRSQSPAPPLPLLPPLLLPLVPAAS</sequence>
<dbReference type="AlphaFoldDB" id="A0A0A9AM89"/>
<accession>A0A0A9AM89</accession>
<evidence type="ECO:0000313" key="2">
    <source>
        <dbReference type="EMBL" id="JAD50988.1"/>
    </source>
</evidence>